<proteinExistence type="predicted"/>
<comment type="caution">
    <text evidence="1">The sequence shown here is derived from an EMBL/GenBank/DDBJ whole genome shotgun (WGS) entry which is preliminary data.</text>
</comment>
<dbReference type="AlphaFoldDB" id="A0AAD7RL65"/>
<reference evidence="1" key="1">
    <citation type="journal article" date="2023" name="Science">
        <title>Genome structures resolve the early diversification of teleost fishes.</title>
        <authorList>
            <person name="Parey E."/>
            <person name="Louis A."/>
            <person name="Montfort J."/>
            <person name="Bouchez O."/>
            <person name="Roques C."/>
            <person name="Iampietro C."/>
            <person name="Lluch J."/>
            <person name="Castinel A."/>
            <person name="Donnadieu C."/>
            <person name="Desvignes T."/>
            <person name="Floi Bucao C."/>
            <person name="Jouanno E."/>
            <person name="Wen M."/>
            <person name="Mejri S."/>
            <person name="Dirks R."/>
            <person name="Jansen H."/>
            <person name="Henkel C."/>
            <person name="Chen W.J."/>
            <person name="Zahm M."/>
            <person name="Cabau C."/>
            <person name="Klopp C."/>
            <person name="Thompson A.W."/>
            <person name="Robinson-Rechavi M."/>
            <person name="Braasch I."/>
            <person name="Lecointre G."/>
            <person name="Bobe J."/>
            <person name="Postlethwait J.H."/>
            <person name="Berthelot C."/>
            <person name="Roest Crollius H."/>
            <person name="Guiguen Y."/>
        </authorList>
    </citation>
    <scope>NUCLEOTIDE SEQUENCE</scope>
    <source>
        <strain evidence="1">NC1722</strain>
    </source>
</reference>
<sequence length="103" mass="10642">MSLPLIADILKIVRPRAEPARARPSLYAGKVVQVAACHCVQLTVSHTEPQAKQVGVNVGLHGVGARVTVTGSKQILSCPTSRCSCSASMTSSSANAISAVTPF</sequence>
<dbReference type="Proteomes" id="UP001221898">
    <property type="component" value="Unassembled WGS sequence"/>
</dbReference>
<organism evidence="1 2">
    <name type="scientific">Aldrovandia affinis</name>
    <dbReference type="NCBI Taxonomy" id="143900"/>
    <lineage>
        <taxon>Eukaryota</taxon>
        <taxon>Metazoa</taxon>
        <taxon>Chordata</taxon>
        <taxon>Craniata</taxon>
        <taxon>Vertebrata</taxon>
        <taxon>Euteleostomi</taxon>
        <taxon>Actinopterygii</taxon>
        <taxon>Neopterygii</taxon>
        <taxon>Teleostei</taxon>
        <taxon>Notacanthiformes</taxon>
        <taxon>Halosauridae</taxon>
        <taxon>Aldrovandia</taxon>
    </lineage>
</organism>
<keyword evidence="2" id="KW-1185">Reference proteome</keyword>
<name>A0AAD7RL65_9TELE</name>
<evidence type="ECO:0000313" key="2">
    <source>
        <dbReference type="Proteomes" id="UP001221898"/>
    </source>
</evidence>
<gene>
    <name evidence="1" type="ORF">AAFF_G00179040</name>
</gene>
<accession>A0AAD7RL65</accession>
<protein>
    <submittedName>
        <fullName evidence="1">Uncharacterized protein</fullName>
    </submittedName>
</protein>
<evidence type="ECO:0000313" key="1">
    <source>
        <dbReference type="EMBL" id="KAJ8385942.1"/>
    </source>
</evidence>
<dbReference type="EMBL" id="JAINUG010000238">
    <property type="protein sequence ID" value="KAJ8385942.1"/>
    <property type="molecule type" value="Genomic_DNA"/>
</dbReference>